<dbReference type="EMBL" id="QNGE01001680">
    <property type="protein sequence ID" value="KAA3677059.1"/>
    <property type="molecule type" value="Genomic_DNA"/>
</dbReference>
<reference evidence="1 2" key="1">
    <citation type="journal article" date="2019" name="Gigascience">
        <title>Whole-genome sequence of the oriental lung fluke Paragonimus westermani.</title>
        <authorList>
            <person name="Oey H."/>
            <person name="Zakrzewski M."/>
            <person name="Narain K."/>
            <person name="Devi K.R."/>
            <person name="Agatsuma T."/>
            <person name="Nawaratna S."/>
            <person name="Gobert G.N."/>
            <person name="Jones M.K."/>
            <person name="Ragan M.A."/>
            <person name="McManus D.P."/>
            <person name="Krause L."/>
        </authorList>
    </citation>
    <scope>NUCLEOTIDE SEQUENCE [LARGE SCALE GENOMIC DNA]</scope>
    <source>
        <strain evidence="1 2">IND2009</strain>
    </source>
</reference>
<dbReference type="AlphaFoldDB" id="A0A5J4NNS4"/>
<evidence type="ECO:0000313" key="2">
    <source>
        <dbReference type="Proteomes" id="UP000324629"/>
    </source>
</evidence>
<evidence type="ECO:0000313" key="1">
    <source>
        <dbReference type="EMBL" id="KAA3677059.1"/>
    </source>
</evidence>
<name>A0A5J4NNS4_9TREM</name>
<organism evidence="1 2">
    <name type="scientific">Paragonimus westermani</name>
    <dbReference type="NCBI Taxonomy" id="34504"/>
    <lineage>
        <taxon>Eukaryota</taxon>
        <taxon>Metazoa</taxon>
        <taxon>Spiralia</taxon>
        <taxon>Lophotrochozoa</taxon>
        <taxon>Platyhelminthes</taxon>
        <taxon>Trematoda</taxon>
        <taxon>Digenea</taxon>
        <taxon>Plagiorchiida</taxon>
        <taxon>Troglotremata</taxon>
        <taxon>Troglotrematidae</taxon>
        <taxon>Paragonimus</taxon>
    </lineage>
</organism>
<sequence length="175" mass="20001">PSNCSLTAGNDNPIHTYGQLSFLLTLRLRREYRWVFVIVDVRQPILGSDFLIHYNWWVKLKHMRLFDTDTQFSAKCQSIFISSAQPLLVSPLDNSVIGNLLRKFSKLAGPNFHRSCPKHSTTHSVITNGNPVFAGRHRLPPDRYAKAKDEFQHILQLGIIRLSKNMLASPLHMVP</sequence>
<accession>A0A5J4NNS4</accession>
<keyword evidence="2" id="KW-1185">Reference proteome</keyword>
<comment type="caution">
    <text evidence="1">The sequence shown here is derived from an EMBL/GenBank/DDBJ whole genome shotgun (WGS) entry which is preliminary data.</text>
</comment>
<protein>
    <submittedName>
        <fullName evidence="1">Uncharacterized protein</fullName>
    </submittedName>
</protein>
<dbReference type="Proteomes" id="UP000324629">
    <property type="component" value="Unassembled WGS sequence"/>
</dbReference>
<feature type="non-terminal residue" evidence="1">
    <location>
        <position position="1"/>
    </location>
</feature>
<proteinExistence type="predicted"/>
<gene>
    <name evidence="1" type="ORF">DEA37_0015027</name>
</gene>